<keyword evidence="3" id="KW-1185">Reference proteome</keyword>
<feature type="chain" id="PRO_5019410776" evidence="1">
    <location>
        <begin position="19"/>
        <end position="165"/>
    </location>
</feature>
<dbReference type="AlphaFoldDB" id="A0A437NR60"/>
<name>A0A437NR60_9HYPH</name>
<feature type="signal peptide" evidence="1">
    <location>
        <begin position="1"/>
        <end position="18"/>
    </location>
</feature>
<dbReference type="RefSeq" id="WP_127734089.1">
    <property type="nucleotide sequence ID" value="NZ_SACP01000053.1"/>
</dbReference>
<protein>
    <submittedName>
        <fullName evidence="2">Uncharacterized protein</fullName>
    </submittedName>
</protein>
<proteinExistence type="predicted"/>
<dbReference type="OrthoDB" id="7572866at2"/>
<evidence type="ECO:0000256" key="1">
    <source>
        <dbReference type="SAM" id="SignalP"/>
    </source>
</evidence>
<organism evidence="2 3">
    <name type="scientific">Methylobacterium oryzihabitans</name>
    <dbReference type="NCBI Taxonomy" id="2499852"/>
    <lineage>
        <taxon>Bacteria</taxon>
        <taxon>Pseudomonadati</taxon>
        <taxon>Pseudomonadota</taxon>
        <taxon>Alphaproteobacteria</taxon>
        <taxon>Hyphomicrobiales</taxon>
        <taxon>Methylobacteriaceae</taxon>
        <taxon>Methylobacterium</taxon>
    </lineage>
</organism>
<comment type="caution">
    <text evidence="2">The sequence shown here is derived from an EMBL/GenBank/DDBJ whole genome shotgun (WGS) entry which is preliminary data.</text>
</comment>
<gene>
    <name evidence="2" type="ORF">EOE48_27595</name>
</gene>
<evidence type="ECO:0000313" key="3">
    <source>
        <dbReference type="Proteomes" id="UP000286997"/>
    </source>
</evidence>
<dbReference type="EMBL" id="SACP01000053">
    <property type="protein sequence ID" value="RVU12543.1"/>
    <property type="molecule type" value="Genomic_DNA"/>
</dbReference>
<sequence length="165" mass="16999">MRLLALLLIALPLGTARAEGFAVRDLTGLADAARTALGAGSAARAEAQRLIVTCPGCDGAPMADLQLGRQDDGTEARVRAGRTTVADLEALCRARSPDCRLSGLAVAPAVGWSSSYALGSGAGSTAVLLRDGDRLTVRVLARTREAASRHADTLVRALAPRIVGR</sequence>
<evidence type="ECO:0000313" key="2">
    <source>
        <dbReference type="EMBL" id="RVU12543.1"/>
    </source>
</evidence>
<dbReference type="Proteomes" id="UP000286997">
    <property type="component" value="Unassembled WGS sequence"/>
</dbReference>
<accession>A0A437NR60</accession>
<keyword evidence="1" id="KW-0732">Signal</keyword>
<reference evidence="2 3" key="1">
    <citation type="submission" date="2019-01" db="EMBL/GenBank/DDBJ databases">
        <authorList>
            <person name="Chen W.-M."/>
        </authorList>
    </citation>
    <scope>NUCLEOTIDE SEQUENCE [LARGE SCALE GENOMIC DNA]</scope>
    <source>
        <strain evidence="2 3">TER-1</strain>
    </source>
</reference>